<keyword evidence="3" id="KW-1185">Reference proteome</keyword>
<feature type="compositionally biased region" description="Basic and acidic residues" evidence="1">
    <location>
        <begin position="71"/>
        <end position="88"/>
    </location>
</feature>
<evidence type="ECO:0000313" key="3">
    <source>
        <dbReference type="Proteomes" id="UP000245207"/>
    </source>
</evidence>
<feature type="region of interest" description="Disordered" evidence="1">
    <location>
        <begin position="1"/>
        <end position="20"/>
    </location>
</feature>
<protein>
    <submittedName>
        <fullName evidence="2">K homology domain, prokaryotic type</fullName>
    </submittedName>
</protein>
<organism evidence="2 3">
    <name type="scientific">Artemisia annua</name>
    <name type="common">Sweet wormwood</name>
    <dbReference type="NCBI Taxonomy" id="35608"/>
    <lineage>
        <taxon>Eukaryota</taxon>
        <taxon>Viridiplantae</taxon>
        <taxon>Streptophyta</taxon>
        <taxon>Embryophyta</taxon>
        <taxon>Tracheophyta</taxon>
        <taxon>Spermatophyta</taxon>
        <taxon>Magnoliopsida</taxon>
        <taxon>eudicotyledons</taxon>
        <taxon>Gunneridae</taxon>
        <taxon>Pentapetalae</taxon>
        <taxon>asterids</taxon>
        <taxon>campanulids</taxon>
        <taxon>Asterales</taxon>
        <taxon>Asteraceae</taxon>
        <taxon>Asteroideae</taxon>
        <taxon>Anthemideae</taxon>
        <taxon>Artemisiinae</taxon>
        <taxon>Artemisia</taxon>
    </lineage>
</organism>
<feature type="region of interest" description="Disordered" evidence="1">
    <location>
        <begin position="71"/>
        <end position="104"/>
    </location>
</feature>
<comment type="caution">
    <text evidence="2">The sequence shown here is derived from an EMBL/GenBank/DDBJ whole genome shotgun (WGS) entry which is preliminary data.</text>
</comment>
<evidence type="ECO:0000256" key="1">
    <source>
        <dbReference type="SAM" id="MobiDB-lite"/>
    </source>
</evidence>
<accession>A0A2U1MIM6</accession>
<name>A0A2U1MIM6_ARTAN</name>
<reference evidence="2 3" key="1">
    <citation type="journal article" date="2018" name="Mol. Plant">
        <title>The genome of Artemisia annua provides insight into the evolution of Asteraceae family and artemisinin biosynthesis.</title>
        <authorList>
            <person name="Shen Q."/>
            <person name="Zhang L."/>
            <person name="Liao Z."/>
            <person name="Wang S."/>
            <person name="Yan T."/>
            <person name="Shi P."/>
            <person name="Liu M."/>
            <person name="Fu X."/>
            <person name="Pan Q."/>
            <person name="Wang Y."/>
            <person name="Lv Z."/>
            <person name="Lu X."/>
            <person name="Zhang F."/>
            <person name="Jiang W."/>
            <person name="Ma Y."/>
            <person name="Chen M."/>
            <person name="Hao X."/>
            <person name="Li L."/>
            <person name="Tang Y."/>
            <person name="Lv G."/>
            <person name="Zhou Y."/>
            <person name="Sun X."/>
            <person name="Brodelius P.E."/>
            <person name="Rose J.K.C."/>
            <person name="Tang K."/>
        </authorList>
    </citation>
    <scope>NUCLEOTIDE SEQUENCE [LARGE SCALE GENOMIC DNA]</scope>
    <source>
        <strain evidence="3">cv. Huhao1</strain>
        <tissue evidence="2">Leaf</tissue>
    </source>
</reference>
<proteinExistence type="predicted"/>
<dbReference type="Proteomes" id="UP000245207">
    <property type="component" value="Unassembled WGS sequence"/>
</dbReference>
<dbReference type="EMBL" id="PKPP01005180">
    <property type="protein sequence ID" value="PWA61123.1"/>
    <property type="molecule type" value="Genomic_DNA"/>
</dbReference>
<evidence type="ECO:0000313" key="2">
    <source>
        <dbReference type="EMBL" id="PWA61123.1"/>
    </source>
</evidence>
<sequence>MNNQQKYYQLAGQTDNSQPDKTVAINSQLSTSSQEGVLGIKVKIMLDRDPSFVIFFIVPTTKCRRDHFVARRSPDSCSDPHKEFDEYKPPIVEEPLPAPMPVPV</sequence>
<dbReference type="AlphaFoldDB" id="A0A2U1MIM6"/>
<gene>
    <name evidence="2" type="ORF">CTI12_AA376050</name>
</gene>